<evidence type="ECO:0000256" key="1">
    <source>
        <dbReference type="ARBA" id="ARBA00004196"/>
    </source>
</evidence>
<comment type="subcellular location">
    <subcellularLocation>
        <location evidence="1">Cell envelope</location>
    </subcellularLocation>
</comment>
<dbReference type="Gene3D" id="3.40.50.2300">
    <property type="match status" value="2"/>
</dbReference>
<organism evidence="6 7">
    <name type="scientific">Ectobacillus funiculus</name>
    <dbReference type="NCBI Taxonomy" id="137993"/>
    <lineage>
        <taxon>Bacteria</taxon>
        <taxon>Bacillati</taxon>
        <taxon>Bacillota</taxon>
        <taxon>Bacilli</taxon>
        <taxon>Bacillales</taxon>
        <taxon>Bacillaceae</taxon>
        <taxon>Ectobacillus</taxon>
    </lineage>
</organism>
<dbReference type="SUPFAM" id="SSF53822">
    <property type="entry name" value="Periplasmic binding protein-like I"/>
    <property type="match status" value="1"/>
</dbReference>
<keyword evidence="3" id="KW-0732">Signal</keyword>
<dbReference type="Proteomes" id="UP001589609">
    <property type="component" value="Unassembled WGS sequence"/>
</dbReference>
<dbReference type="EMBL" id="JBHMAF010000167">
    <property type="protein sequence ID" value="MFB9760773.1"/>
    <property type="molecule type" value="Genomic_DNA"/>
</dbReference>
<evidence type="ECO:0000313" key="7">
    <source>
        <dbReference type="Proteomes" id="UP001589609"/>
    </source>
</evidence>
<dbReference type="PROSITE" id="PS51257">
    <property type="entry name" value="PROKAR_LIPOPROTEIN"/>
    <property type="match status" value="1"/>
</dbReference>
<dbReference type="InterPro" id="IPR028082">
    <property type="entry name" value="Peripla_BP_I"/>
</dbReference>
<evidence type="ECO:0000313" key="6">
    <source>
        <dbReference type="EMBL" id="MFB9760773.1"/>
    </source>
</evidence>
<proteinExistence type="inferred from homology"/>
<evidence type="ECO:0000259" key="5">
    <source>
        <dbReference type="Pfam" id="PF13407"/>
    </source>
</evidence>
<feature type="domain" description="Periplasmic binding protein" evidence="5">
    <location>
        <begin position="34"/>
        <end position="284"/>
    </location>
</feature>
<evidence type="ECO:0000256" key="3">
    <source>
        <dbReference type="ARBA" id="ARBA00022729"/>
    </source>
</evidence>
<reference evidence="6 7" key="1">
    <citation type="submission" date="2024-09" db="EMBL/GenBank/DDBJ databases">
        <authorList>
            <person name="Sun Q."/>
            <person name="Mori K."/>
        </authorList>
    </citation>
    <scope>NUCLEOTIDE SEQUENCE [LARGE SCALE GENOMIC DNA]</scope>
    <source>
        <strain evidence="6 7">JCM 11201</strain>
    </source>
</reference>
<keyword evidence="4" id="KW-0812">Transmembrane</keyword>
<name>A0ABV5WJI7_9BACI</name>
<dbReference type="InterPro" id="IPR025997">
    <property type="entry name" value="SBP_2_dom"/>
</dbReference>
<comment type="caution">
    <text evidence="6">The sequence shown here is derived from an EMBL/GenBank/DDBJ whole genome shotgun (WGS) entry which is preliminary data.</text>
</comment>
<dbReference type="PANTHER" id="PTHR46847">
    <property type="entry name" value="D-ALLOSE-BINDING PERIPLASMIC PROTEIN-RELATED"/>
    <property type="match status" value="1"/>
</dbReference>
<comment type="similarity">
    <text evidence="2">Belongs to the bacterial solute-binding protein 2 family.</text>
</comment>
<keyword evidence="4" id="KW-1133">Transmembrane helix</keyword>
<sequence length="314" mass="34494">MKKKLRILLISSLFLVILIGCIVKFYRAEDRPKVVVVLKDFNSEYWEITKAGVEKGFRDFEVDGKVIAPKDGTVESQRDMLENVLKEKPDVLIVSPTSPDRIIPVLEKFIKTNIPVLLLDTYDPWKDKTAYIGTDNLNLGRIAGELLASHLQPGDEAALIGGDIPVIGKRIEGAKMSLEAAGIKIATEKVGLSDHAEITKKAMETILRDDPDVKGIITTNDIVAVDALKVIKDHGLKIPVIGADGIIKMIKLIEDGTLTDTVAQNPYDMGYLSIETALKVIKGEDVKKNIDTGVDVISQDNAKLKLDFLKGLLK</sequence>
<protein>
    <submittedName>
        <fullName evidence="6">Sugar ABC transporter substrate-binding protein</fullName>
    </submittedName>
</protein>
<evidence type="ECO:0000256" key="2">
    <source>
        <dbReference type="ARBA" id="ARBA00007639"/>
    </source>
</evidence>
<gene>
    <name evidence="6" type="ORF">ACFFMS_21060</name>
</gene>
<keyword evidence="4" id="KW-0472">Membrane</keyword>
<dbReference type="RefSeq" id="WP_379951051.1">
    <property type="nucleotide sequence ID" value="NZ_JBHMAF010000167.1"/>
</dbReference>
<evidence type="ECO:0000256" key="4">
    <source>
        <dbReference type="SAM" id="Phobius"/>
    </source>
</evidence>
<dbReference type="PANTHER" id="PTHR46847:SF1">
    <property type="entry name" value="D-ALLOSE-BINDING PERIPLASMIC PROTEIN-RELATED"/>
    <property type="match status" value="1"/>
</dbReference>
<accession>A0ABV5WJI7</accession>
<keyword evidence="7" id="KW-1185">Reference proteome</keyword>
<dbReference type="Pfam" id="PF13407">
    <property type="entry name" value="Peripla_BP_4"/>
    <property type="match status" value="1"/>
</dbReference>
<feature type="transmembrane region" description="Helical" evidence="4">
    <location>
        <begin position="7"/>
        <end position="26"/>
    </location>
</feature>